<proteinExistence type="predicted"/>
<name>A0A2S9PZL6_9ACTN</name>
<dbReference type="AlphaFoldDB" id="A0A2S9PZL6"/>
<accession>A0A2S9PZL6</accession>
<feature type="region of interest" description="Disordered" evidence="1">
    <location>
        <begin position="1"/>
        <end position="77"/>
    </location>
</feature>
<gene>
    <name evidence="2" type="ORF">C6N75_07500</name>
</gene>
<keyword evidence="3" id="KW-1185">Reference proteome</keyword>
<protein>
    <submittedName>
        <fullName evidence="2">Uncharacterized protein</fullName>
    </submittedName>
</protein>
<dbReference type="Proteomes" id="UP000239322">
    <property type="component" value="Unassembled WGS sequence"/>
</dbReference>
<evidence type="ECO:0000313" key="2">
    <source>
        <dbReference type="EMBL" id="PRH79838.1"/>
    </source>
</evidence>
<reference evidence="2 3" key="1">
    <citation type="submission" date="2018-03" db="EMBL/GenBank/DDBJ databases">
        <title>Novel Streptomyces sp. from soil.</title>
        <authorList>
            <person name="Tan G.Y.A."/>
            <person name="Lee Z.Y."/>
        </authorList>
    </citation>
    <scope>NUCLEOTIDE SEQUENCE [LARGE SCALE GENOMIC DNA]</scope>
    <source>
        <strain evidence="2 3">ST5x</strain>
    </source>
</reference>
<evidence type="ECO:0000256" key="1">
    <source>
        <dbReference type="SAM" id="MobiDB-lite"/>
    </source>
</evidence>
<sequence>MIDDVADREVAEHIEETGYGDVSYPDDRPASPGRRSGETSSAAFHEHCGSFSSSTLTTEHLLRVEAPPRQGAAKTAR</sequence>
<dbReference type="EMBL" id="PVLV01000097">
    <property type="protein sequence ID" value="PRH79838.1"/>
    <property type="molecule type" value="Genomic_DNA"/>
</dbReference>
<comment type="caution">
    <text evidence="2">The sequence shown here is derived from an EMBL/GenBank/DDBJ whole genome shotgun (WGS) entry which is preliminary data.</text>
</comment>
<organism evidence="2 3">
    <name type="scientific">Streptomyces solincola</name>
    <dbReference type="NCBI Taxonomy" id="2100817"/>
    <lineage>
        <taxon>Bacteria</taxon>
        <taxon>Bacillati</taxon>
        <taxon>Actinomycetota</taxon>
        <taxon>Actinomycetes</taxon>
        <taxon>Kitasatosporales</taxon>
        <taxon>Streptomycetaceae</taxon>
        <taxon>Streptomyces</taxon>
    </lineage>
</organism>
<feature type="compositionally biased region" description="Basic and acidic residues" evidence="1">
    <location>
        <begin position="1"/>
        <end position="16"/>
    </location>
</feature>
<evidence type="ECO:0000313" key="3">
    <source>
        <dbReference type="Proteomes" id="UP000239322"/>
    </source>
</evidence>